<dbReference type="AlphaFoldDB" id="A0A378JZS3"/>
<evidence type="ECO:0000313" key="7">
    <source>
        <dbReference type="Proteomes" id="UP000254040"/>
    </source>
</evidence>
<reference evidence="5 7" key="2">
    <citation type="submission" date="2018-06" db="EMBL/GenBank/DDBJ databases">
        <authorList>
            <consortium name="Pathogen Informatics"/>
            <person name="Doyle S."/>
        </authorList>
    </citation>
    <scope>NUCLEOTIDE SEQUENCE [LARGE SCALE GENOMIC DNA]</scope>
    <source>
        <strain evidence="5 7">NCTC12239</strain>
    </source>
</reference>
<protein>
    <submittedName>
        <fullName evidence="5">RhoGAP domain protein (GTPase activator of small GTPases)</fullName>
    </submittedName>
</protein>
<feature type="region of interest" description="Disordered" evidence="2">
    <location>
        <begin position="351"/>
        <end position="408"/>
    </location>
</feature>
<dbReference type="Gene3D" id="1.10.555.10">
    <property type="entry name" value="Rho GTPase activation protein"/>
    <property type="match status" value="1"/>
</dbReference>
<proteinExistence type="predicted"/>
<keyword evidence="6" id="KW-1185">Reference proteome</keyword>
<dbReference type="EMBL" id="UGOG01000001">
    <property type="protein sequence ID" value="STX62898.1"/>
    <property type="molecule type" value="Genomic_DNA"/>
</dbReference>
<dbReference type="InterPro" id="IPR000198">
    <property type="entry name" value="RhoGAP_dom"/>
</dbReference>
<dbReference type="Proteomes" id="UP000054985">
    <property type="component" value="Unassembled WGS sequence"/>
</dbReference>
<dbReference type="PROSITE" id="PS50238">
    <property type="entry name" value="RHOGAP"/>
    <property type="match status" value="1"/>
</dbReference>
<dbReference type="OrthoDB" id="5652643at2"/>
<accession>A0A378JZS3</accession>
<gene>
    <name evidence="4" type="ORF">Lmor_1623</name>
    <name evidence="5" type="ORF">NCTC12239_01837</name>
</gene>
<dbReference type="InterPro" id="IPR008936">
    <property type="entry name" value="Rho_GTPase_activation_prot"/>
</dbReference>
<name>A0A378JZS3_9GAMM</name>
<dbReference type="EMBL" id="LNYN01000020">
    <property type="protein sequence ID" value="KTD34226.1"/>
    <property type="molecule type" value="Genomic_DNA"/>
</dbReference>
<dbReference type="Pfam" id="PF00620">
    <property type="entry name" value="RhoGAP"/>
    <property type="match status" value="1"/>
</dbReference>
<evidence type="ECO:0000313" key="5">
    <source>
        <dbReference type="EMBL" id="STX62898.1"/>
    </source>
</evidence>
<sequence length="408" mass="46899">MVGKSRYSTHEIVNTFRCVALLMQRYPELLNNQGIFRITGSKSETEELLKQLIELGFNWNILEQYLFANEQFNSDNVHNTLGMFNLVLKDTLLLDTSDEMLSVFTKKLHRLIGSGDFNGDIISEAICLLDEFIDKLLLSKSLEHQRTGEMLYHYCYLMHMASSFETTNKMSAKNLAIILAPHLTNELELLATDNLLTLTEFTMGKLVPILERYISSHLTGKPFSVRHADKLNHLIETRHIIMDKLIEMKAANKKQTVDPMRELMVHISEMEHQKAELSTKIHDEPHDYCEKRHLKKQLKKLNSDIDELNLEIITFRDQIEEMNDAHAGLIDISHKLSLSVDNLAQLLPIPEDNDGEQFDHTSSSTASTSHRFSVFREYTKPPAPLEADDVDEFAVVQEDPEDKHHSLN</sequence>
<dbReference type="GO" id="GO:0007165">
    <property type="term" value="P:signal transduction"/>
    <property type="evidence" value="ECO:0007669"/>
    <property type="project" value="InterPro"/>
</dbReference>
<reference evidence="4 6" key="1">
    <citation type="submission" date="2015-11" db="EMBL/GenBank/DDBJ databases">
        <title>Genomic analysis of 38 Legionella species identifies large and diverse effector repertoires.</title>
        <authorList>
            <person name="Burstein D."/>
            <person name="Amaro F."/>
            <person name="Zusman T."/>
            <person name="Lifshitz Z."/>
            <person name="Cohen O."/>
            <person name="Gilbert J.A."/>
            <person name="Pupko T."/>
            <person name="Shuman H.A."/>
            <person name="Segal G."/>
        </authorList>
    </citation>
    <scope>NUCLEOTIDE SEQUENCE [LARGE SCALE GENOMIC DNA]</scope>
    <source>
        <strain evidence="4 6">ATCC 43877</strain>
    </source>
</reference>
<feature type="coiled-coil region" evidence="1">
    <location>
        <begin position="260"/>
        <end position="325"/>
    </location>
</feature>
<dbReference type="SUPFAM" id="SSF48350">
    <property type="entry name" value="GTPase activation domain, GAP"/>
    <property type="match status" value="1"/>
</dbReference>
<dbReference type="Proteomes" id="UP000254040">
    <property type="component" value="Unassembled WGS sequence"/>
</dbReference>
<evidence type="ECO:0000313" key="6">
    <source>
        <dbReference type="Proteomes" id="UP000054985"/>
    </source>
</evidence>
<evidence type="ECO:0000313" key="4">
    <source>
        <dbReference type="EMBL" id="KTD34226.1"/>
    </source>
</evidence>
<evidence type="ECO:0000259" key="3">
    <source>
        <dbReference type="PROSITE" id="PS50238"/>
    </source>
</evidence>
<evidence type="ECO:0000256" key="1">
    <source>
        <dbReference type="SAM" id="Coils"/>
    </source>
</evidence>
<organism evidence="5 7">
    <name type="scientific">Legionella moravica</name>
    <dbReference type="NCBI Taxonomy" id="39962"/>
    <lineage>
        <taxon>Bacteria</taxon>
        <taxon>Pseudomonadati</taxon>
        <taxon>Pseudomonadota</taxon>
        <taxon>Gammaproteobacteria</taxon>
        <taxon>Legionellales</taxon>
        <taxon>Legionellaceae</taxon>
        <taxon>Legionella</taxon>
    </lineage>
</organism>
<keyword evidence="1" id="KW-0175">Coiled coil</keyword>
<evidence type="ECO:0000256" key="2">
    <source>
        <dbReference type="SAM" id="MobiDB-lite"/>
    </source>
</evidence>
<feature type="domain" description="Rho-GAP" evidence="3">
    <location>
        <begin position="1"/>
        <end position="210"/>
    </location>
</feature>
<dbReference type="RefSeq" id="WP_028384521.1">
    <property type="nucleotide sequence ID" value="NZ_CAAAJG010000001.1"/>
</dbReference>